<dbReference type="PANTHER" id="PTHR43829">
    <property type="entry name" value="AQUAPORIN OR AQUAGLYCEROPORIN RELATED"/>
    <property type="match status" value="1"/>
</dbReference>
<evidence type="ECO:0000256" key="1">
    <source>
        <dbReference type="ARBA" id="ARBA00004141"/>
    </source>
</evidence>
<dbReference type="Gene3D" id="1.20.1080.10">
    <property type="entry name" value="Glycerol uptake facilitator protein"/>
    <property type="match status" value="1"/>
</dbReference>
<evidence type="ECO:0000313" key="9">
    <source>
        <dbReference type="EMBL" id="AYF92271.1"/>
    </source>
</evidence>
<dbReference type="InterPro" id="IPR050363">
    <property type="entry name" value="MIP/Aquaporin"/>
</dbReference>
<dbReference type="GO" id="GO:0005886">
    <property type="term" value="C:plasma membrane"/>
    <property type="evidence" value="ECO:0007669"/>
    <property type="project" value="TreeGrafter"/>
</dbReference>
<feature type="transmembrane region" description="Helical" evidence="8">
    <location>
        <begin position="163"/>
        <end position="186"/>
    </location>
</feature>
<keyword evidence="10" id="KW-1185">Reference proteome</keyword>
<name>A0A387ASA9_9LACO</name>
<evidence type="ECO:0000256" key="4">
    <source>
        <dbReference type="ARBA" id="ARBA00022692"/>
    </source>
</evidence>
<feature type="transmembrane region" description="Helical" evidence="8">
    <location>
        <begin position="12"/>
        <end position="31"/>
    </location>
</feature>
<dbReference type="KEGG" id="abom:D7I45_01580"/>
<dbReference type="PRINTS" id="PR00783">
    <property type="entry name" value="MINTRINSICP"/>
</dbReference>
<gene>
    <name evidence="9" type="ORF">D7I45_01580</name>
</gene>
<keyword evidence="6 8" id="KW-0472">Membrane</keyword>
<protein>
    <recommendedName>
        <fullName evidence="11">Glycerol uptake facilitator protein</fullName>
    </recommendedName>
</protein>
<dbReference type="SUPFAM" id="SSF81338">
    <property type="entry name" value="Aquaporin-like"/>
    <property type="match status" value="1"/>
</dbReference>
<accession>A0A387ASA9</accession>
<dbReference type="InterPro" id="IPR023271">
    <property type="entry name" value="Aquaporin-like"/>
</dbReference>
<dbReference type="GO" id="GO:0015254">
    <property type="term" value="F:glycerol channel activity"/>
    <property type="evidence" value="ECO:0007669"/>
    <property type="project" value="TreeGrafter"/>
</dbReference>
<dbReference type="Pfam" id="PF00230">
    <property type="entry name" value="MIP"/>
    <property type="match status" value="1"/>
</dbReference>
<sequence>MVVKLLVGEFIGTYLMLSLGLVTSVVINYFLFPKSQNRFLTGFYWGMSIFLPSLLTTFFFGTASFNPVVSLTQAIDHQIHWSLMLGEVINQIVGAWLASLTVKWIWSKWLESLPLNLNFYATVPRDVNNWRRNFTWEILGTFLIVVNTQMQNDISVAWWVKTLFSSLLMMTIISIVAPITGAAFNPTRDLVPRFFFSRTYDKRLSQWKYAIVPFLGPVIGGILGIIFSLFI</sequence>
<keyword evidence="4 7" id="KW-0812">Transmembrane</keyword>
<keyword evidence="3 7" id="KW-0813">Transport</keyword>
<comment type="similarity">
    <text evidence="2 7">Belongs to the MIP/aquaporin (TC 1.A.8) family.</text>
</comment>
<dbReference type="Proteomes" id="UP000272003">
    <property type="component" value="Chromosome"/>
</dbReference>
<dbReference type="PANTHER" id="PTHR43829:SF9">
    <property type="entry name" value="AQUAPORIN-9"/>
    <property type="match status" value="1"/>
</dbReference>
<dbReference type="AlphaFoldDB" id="A0A387ASA9"/>
<evidence type="ECO:0000256" key="3">
    <source>
        <dbReference type="ARBA" id="ARBA00022448"/>
    </source>
</evidence>
<feature type="transmembrane region" description="Helical" evidence="8">
    <location>
        <begin position="43"/>
        <end position="68"/>
    </location>
</feature>
<reference evidence="9 10" key="1">
    <citation type="submission" date="2018-09" db="EMBL/GenBank/DDBJ databases">
        <title>Genome sequencing of strain BHWM-4.</title>
        <authorList>
            <person name="Heo J."/>
            <person name="Kim S.-J."/>
            <person name="Kwon S.-W."/>
        </authorList>
    </citation>
    <scope>NUCLEOTIDE SEQUENCE [LARGE SCALE GENOMIC DNA]</scope>
    <source>
        <strain evidence="9 10">BHWM-4</strain>
    </source>
</reference>
<feature type="transmembrane region" description="Helical" evidence="8">
    <location>
        <begin position="207"/>
        <end position="230"/>
    </location>
</feature>
<evidence type="ECO:0000256" key="6">
    <source>
        <dbReference type="ARBA" id="ARBA00023136"/>
    </source>
</evidence>
<evidence type="ECO:0008006" key="11">
    <source>
        <dbReference type="Google" id="ProtNLM"/>
    </source>
</evidence>
<dbReference type="EMBL" id="CP032626">
    <property type="protein sequence ID" value="AYF92271.1"/>
    <property type="molecule type" value="Genomic_DNA"/>
</dbReference>
<evidence type="ECO:0000256" key="5">
    <source>
        <dbReference type="ARBA" id="ARBA00022989"/>
    </source>
</evidence>
<dbReference type="InterPro" id="IPR000425">
    <property type="entry name" value="MIP"/>
</dbReference>
<evidence type="ECO:0000256" key="8">
    <source>
        <dbReference type="SAM" id="Phobius"/>
    </source>
</evidence>
<organism evidence="9 10">
    <name type="scientific">Apilactobacillus bombintestini</name>
    <dbReference type="NCBI Taxonomy" id="2419772"/>
    <lineage>
        <taxon>Bacteria</taxon>
        <taxon>Bacillati</taxon>
        <taxon>Bacillota</taxon>
        <taxon>Bacilli</taxon>
        <taxon>Lactobacillales</taxon>
        <taxon>Lactobacillaceae</taxon>
        <taxon>Apilactobacillus</taxon>
    </lineage>
</organism>
<comment type="subcellular location">
    <subcellularLocation>
        <location evidence="1">Membrane</location>
        <topology evidence="1">Multi-pass membrane protein</topology>
    </subcellularLocation>
</comment>
<dbReference type="OrthoDB" id="9807293at2"/>
<evidence type="ECO:0000313" key="10">
    <source>
        <dbReference type="Proteomes" id="UP000272003"/>
    </source>
</evidence>
<evidence type="ECO:0000256" key="2">
    <source>
        <dbReference type="ARBA" id="ARBA00006175"/>
    </source>
</evidence>
<proteinExistence type="inferred from homology"/>
<evidence type="ECO:0000256" key="7">
    <source>
        <dbReference type="RuleBase" id="RU000477"/>
    </source>
</evidence>
<keyword evidence="5 8" id="KW-1133">Transmembrane helix</keyword>